<feature type="transmembrane region" description="Helical" evidence="1">
    <location>
        <begin position="92"/>
        <end position="118"/>
    </location>
</feature>
<comment type="caution">
    <text evidence="2">The sequence shown here is derived from an EMBL/GenBank/DDBJ whole genome shotgun (WGS) entry which is preliminary data.</text>
</comment>
<evidence type="ECO:0000313" key="3">
    <source>
        <dbReference type="Proteomes" id="UP000034665"/>
    </source>
</evidence>
<proteinExistence type="predicted"/>
<reference evidence="2 3" key="1">
    <citation type="journal article" date="2015" name="Nature">
        <title>rRNA introns, odd ribosomes, and small enigmatic genomes across a large radiation of phyla.</title>
        <authorList>
            <person name="Brown C.T."/>
            <person name="Hug L.A."/>
            <person name="Thomas B.C."/>
            <person name="Sharon I."/>
            <person name="Castelle C.J."/>
            <person name="Singh A."/>
            <person name="Wilkins M.J."/>
            <person name="Williams K.H."/>
            <person name="Banfield J.F."/>
        </authorList>
    </citation>
    <scope>NUCLEOTIDE SEQUENCE [LARGE SCALE GENOMIC DNA]</scope>
</reference>
<keyword evidence="1" id="KW-1133">Transmembrane helix</keyword>
<dbReference type="AlphaFoldDB" id="A0A0G0RGJ0"/>
<sequence>MNFSSLQALLSSGIDLIPFAFFVVMVISAGYVYLRSPLLGGQRLAVFTRLIVAVVSFRIAFAAAKSGLQYYAWVQDELGKLLLPPTQPITYFFQYIWTHFWANVVLSLGVGLLTFIVLRTLQKKNQRFFDVGEVELGTLLALVVGWPHFVVFVPLVFVLVVLISIIRGIVVKEPFTTLGLPFIVAACIALFTAVPVLTFLHLEEWIM</sequence>
<evidence type="ECO:0000256" key="1">
    <source>
        <dbReference type="SAM" id="Phobius"/>
    </source>
</evidence>
<feature type="transmembrane region" description="Helical" evidence="1">
    <location>
        <begin position="46"/>
        <end position="72"/>
    </location>
</feature>
<keyword evidence="1" id="KW-0812">Transmembrane</keyword>
<protein>
    <submittedName>
        <fullName evidence="2">Uncharacterized protein</fullName>
    </submittedName>
</protein>
<keyword evidence="1" id="KW-0472">Membrane</keyword>
<dbReference type="STRING" id="1619013.UT41_C0001G0311"/>
<accession>A0A0G0RGJ0</accession>
<feature type="transmembrane region" description="Helical" evidence="1">
    <location>
        <begin position="16"/>
        <end position="34"/>
    </location>
</feature>
<name>A0A0G0RGJ0_9BACT</name>
<feature type="transmembrane region" description="Helical" evidence="1">
    <location>
        <begin position="178"/>
        <end position="202"/>
    </location>
</feature>
<evidence type="ECO:0000313" key="2">
    <source>
        <dbReference type="EMBL" id="KKR12767.1"/>
    </source>
</evidence>
<gene>
    <name evidence="2" type="ORF">UT41_C0001G0311</name>
</gene>
<dbReference type="EMBL" id="LBWR01000001">
    <property type="protein sequence ID" value="KKR12767.1"/>
    <property type="molecule type" value="Genomic_DNA"/>
</dbReference>
<feature type="transmembrane region" description="Helical" evidence="1">
    <location>
        <begin position="139"/>
        <end position="166"/>
    </location>
</feature>
<dbReference type="Proteomes" id="UP000034665">
    <property type="component" value="Unassembled WGS sequence"/>
</dbReference>
<organism evidence="2 3">
    <name type="scientific">Candidatus Wolfebacteria bacterium GW2011_GWC2_39_22</name>
    <dbReference type="NCBI Taxonomy" id="1619013"/>
    <lineage>
        <taxon>Bacteria</taxon>
        <taxon>Candidatus Wolfeibacteriota</taxon>
    </lineage>
</organism>